<proteinExistence type="predicted"/>
<keyword evidence="3" id="KW-1185">Reference proteome</keyword>
<evidence type="ECO:0000313" key="2">
    <source>
        <dbReference type="EMBL" id="MBP2416930.1"/>
    </source>
</evidence>
<feature type="compositionally biased region" description="Low complexity" evidence="1">
    <location>
        <begin position="93"/>
        <end position="104"/>
    </location>
</feature>
<name>A0ABS4Z870_9ACTN</name>
<feature type="compositionally biased region" description="Basic and acidic residues" evidence="1">
    <location>
        <begin position="153"/>
        <end position="163"/>
    </location>
</feature>
<comment type="caution">
    <text evidence="2">The sequence shown here is derived from an EMBL/GenBank/DDBJ whole genome shotgun (WGS) entry which is preliminary data.</text>
</comment>
<organism evidence="2 3">
    <name type="scientific">Microlunatus capsulatus</name>
    <dbReference type="NCBI Taxonomy" id="99117"/>
    <lineage>
        <taxon>Bacteria</taxon>
        <taxon>Bacillati</taxon>
        <taxon>Actinomycetota</taxon>
        <taxon>Actinomycetes</taxon>
        <taxon>Propionibacteriales</taxon>
        <taxon>Propionibacteriaceae</taxon>
        <taxon>Microlunatus</taxon>
    </lineage>
</organism>
<sequence>MTARAISTAALAVGGGAVVLVRHLQQRVAGSSGGGGEPRSRWRAVTVNRSPEEVMPEGRAPGPLAELGDLVEVEVRPAPAGRGSELRARLRGPEPSGAASAAARLSGDDPRQRVRAALREAKQLIEVGEVLRVDPTPHGRRTPTPTGAVVEAATKRAGGEGVL</sequence>
<dbReference type="InterPro" id="IPR023393">
    <property type="entry name" value="START-like_dom_sf"/>
</dbReference>
<dbReference type="Proteomes" id="UP000758168">
    <property type="component" value="Unassembled WGS sequence"/>
</dbReference>
<evidence type="ECO:0000256" key="1">
    <source>
        <dbReference type="SAM" id="MobiDB-lite"/>
    </source>
</evidence>
<protein>
    <submittedName>
        <fullName evidence="2">Uncharacterized protein</fullName>
    </submittedName>
</protein>
<gene>
    <name evidence="2" type="ORF">JOF54_001852</name>
</gene>
<reference evidence="2 3" key="1">
    <citation type="submission" date="2021-03" db="EMBL/GenBank/DDBJ databases">
        <title>Sequencing the genomes of 1000 actinobacteria strains.</title>
        <authorList>
            <person name="Klenk H.-P."/>
        </authorList>
    </citation>
    <scope>NUCLEOTIDE SEQUENCE [LARGE SCALE GENOMIC DNA]</scope>
    <source>
        <strain evidence="2 3">DSM 12936</strain>
    </source>
</reference>
<dbReference type="RefSeq" id="WP_210055009.1">
    <property type="nucleotide sequence ID" value="NZ_BAAAMH010000004.1"/>
</dbReference>
<feature type="region of interest" description="Disordered" evidence="1">
    <location>
        <begin position="131"/>
        <end position="163"/>
    </location>
</feature>
<accession>A0ABS4Z870</accession>
<dbReference type="EMBL" id="JAGIOB010000001">
    <property type="protein sequence ID" value="MBP2416930.1"/>
    <property type="molecule type" value="Genomic_DNA"/>
</dbReference>
<dbReference type="Gene3D" id="3.30.530.20">
    <property type="match status" value="1"/>
</dbReference>
<feature type="region of interest" description="Disordered" evidence="1">
    <location>
        <begin position="78"/>
        <end position="111"/>
    </location>
</feature>
<evidence type="ECO:0000313" key="3">
    <source>
        <dbReference type="Proteomes" id="UP000758168"/>
    </source>
</evidence>